<proteinExistence type="predicted"/>
<organism evidence="1 2">
    <name type="scientific">Candidimonas humi</name>
    <dbReference type="NCBI Taxonomy" id="683355"/>
    <lineage>
        <taxon>Bacteria</taxon>
        <taxon>Pseudomonadati</taxon>
        <taxon>Pseudomonadota</taxon>
        <taxon>Betaproteobacteria</taxon>
        <taxon>Burkholderiales</taxon>
        <taxon>Alcaligenaceae</taxon>
        <taxon>Candidimonas</taxon>
    </lineage>
</organism>
<protein>
    <submittedName>
        <fullName evidence="1">Uncharacterized protein</fullName>
    </submittedName>
</protein>
<name>A0ABV8NZK2_9BURK</name>
<dbReference type="RefSeq" id="WP_217964782.1">
    <property type="nucleotide sequence ID" value="NZ_JAHTBN010000004.1"/>
</dbReference>
<dbReference type="Proteomes" id="UP001595848">
    <property type="component" value="Unassembled WGS sequence"/>
</dbReference>
<evidence type="ECO:0000313" key="1">
    <source>
        <dbReference type="EMBL" id="MFC4201959.1"/>
    </source>
</evidence>
<evidence type="ECO:0000313" key="2">
    <source>
        <dbReference type="Proteomes" id="UP001595848"/>
    </source>
</evidence>
<dbReference type="EMBL" id="JBHSBV010000004">
    <property type="protein sequence ID" value="MFC4201959.1"/>
    <property type="molecule type" value="Genomic_DNA"/>
</dbReference>
<accession>A0ABV8NZK2</accession>
<keyword evidence="2" id="KW-1185">Reference proteome</keyword>
<comment type="caution">
    <text evidence="1">The sequence shown here is derived from an EMBL/GenBank/DDBJ whole genome shotgun (WGS) entry which is preliminary data.</text>
</comment>
<gene>
    <name evidence="1" type="ORF">ACFOY1_13450</name>
</gene>
<sequence>MLNLKDILIGQNVRLKNGAIAEVTENMGDGLWLQLRDPQTGDEDLVHCEEVVELVSGQAS</sequence>
<reference evidence="2" key="1">
    <citation type="journal article" date="2019" name="Int. J. Syst. Evol. Microbiol.">
        <title>The Global Catalogue of Microorganisms (GCM) 10K type strain sequencing project: providing services to taxonomists for standard genome sequencing and annotation.</title>
        <authorList>
            <consortium name="The Broad Institute Genomics Platform"/>
            <consortium name="The Broad Institute Genome Sequencing Center for Infectious Disease"/>
            <person name="Wu L."/>
            <person name="Ma J."/>
        </authorList>
    </citation>
    <scope>NUCLEOTIDE SEQUENCE [LARGE SCALE GENOMIC DNA]</scope>
    <source>
        <strain evidence="2">LMG 24813</strain>
    </source>
</reference>